<keyword evidence="4 8" id="KW-0028">Amino-acid biosynthesis</keyword>
<evidence type="ECO:0000256" key="2">
    <source>
        <dbReference type="ARBA" id="ARBA00009152"/>
    </source>
</evidence>
<dbReference type="UniPathway" id="UPA00031">
    <property type="reaction ID" value="UER00013"/>
</dbReference>
<proteinExistence type="inferred from homology"/>
<dbReference type="PANTHER" id="PTHR21039:SF0">
    <property type="entry name" value="HISTIDINOL-PHOSPHATASE"/>
    <property type="match status" value="1"/>
</dbReference>
<reference evidence="10 11" key="1">
    <citation type="submission" date="2018-08" db="EMBL/GenBank/DDBJ databases">
        <title>A genome reference for cultivated species of the human gut microbiota.</title>
        <authorList>
            <person name="Zou Y."/>
            <person name="Xue W."/>
            <person name="Luo G."/>
        </authorList>
    </citation>
    <scope>NUCLEOTIDE SEQUENCE [LARGE SCALE GENOMIC DNA]</scope>
    <source>
        <strain evidence="10 11">AF24-29</strain>
    </source>
</reference>
<evidence type="ECO:0000313" key="11">
    <source>
        <dbReference type="Proteomes" id="UP000284178"/>
    </source>
</evidence>
<organism evidence="10 11">
    <name type="scientific">Holdemania filiformis</name>
    <dbReference type="NCBI Taxonomy" id="61171"/>
    <lineage>
        <taxon>Bacteria</taxon>
        <taxon>Bacillati</taxon>
        <taxon>Bacillota</taxon>
        <taxon>Erysipelotrichia</taxon>
        <taxon>Erysipelotrichales</taxon>
        <taxon>Erysipelotrichaceae</taxon>
        <taxon>Holdemania</taxon>
    </lineage>
</organism>
<evidence type="ECO:0000256" key="1">
    <source>
        <dbReference type="ARBA" id="ARBA00004970"/>
    </source>
</evidence>
<evidence type="ECO:0000259" key="9">
    <source>
        <dbReference type="Pfam" id="PF02811"/>
    </source>
</evidence>
<dbReference type="AlphaFoldDB" id="A0A412G3K9"/>
<dbReference type="SUPFAM" id="SSF89550">
    <property type="entry name" value="PHP domain-like"/>
    <property type="match status" value="1"/>
</dbReference>
<protein>
    <recommendedName>
        <fullName evidence="3 8">Histidinol-phosphatase</fullName>
        <shortName evidence="8">HolPase</shortName>
        <ecNumber evidence="3 8">3.1.3.15</ecNumber>
    </recommendedName>
</protein>
<dbReference type="GO" id="GO:0000105">
    <property type="term" value="P:L-histidine biosynthetic process"/>
    <property type="evidence" value="ECO:0007669"/>
    <property type="project" value="UniProtKB-UniRule"/>
</dbReference>
<dbReference type="EC" id="3.1.3.15" evidence="3 8"/>
<dbReference type="Gene3D" id="3.20.20.140">
    <property type="entry name" value="Metal-dependent hydrolases"/>
    <property type="match status" value="1"/>
</dbReference>
<evidence type="ECO:0000256" key="5">
    <source>
        <dbReference type="ARBA" id="ARBA00022801"/>
    </source>
</evidence>
<dbReference type="InterPro" id="IPR010140">
    <property type="entry name" value="Histidinol_P_phosphatase_HisJ"/>
</dbReference>
<evidence type="ECO:0000313" key="10">
    <source>
        <dbReference type="EMBL" id="RGR75097.1"/>
    </source>
</evidence>
<dbReference type="InterPro" id="IPR016195">
    <property type="entry name" value="Pol/histidinol_Pase-like"/>
</dbReference>
<evidence type="ECO:0000256" key="6">
    <source>
        <dbReference type="ARBA" id="ARBA00023102"/>
    </source>
</evidence>
<dbReference type="GO" id="GO:0004401">
    <property type="term" value="F:histidinol-phosphatase activity"/>
    <property type="evidence" value="ECO:0007669"/>
    <property type="project" value="UniProtKB-UniRule"/>
</dbReference>
<name>A0A412G3K9_9FIRM</name>
<dbReference type="InterPro" id="IPR004013">
    <property type="entry name" value="PHP_dom"/>
</dbReference>
<keyword evidence="6 8" id="KW-0368">Histidine biosynthesis</keyword>
<gene>
    <name evidence="10" type="ORF">DWY25_06705</name>
</gene>
<comment type="caution">
    <text evidence="10">The sequence shown here is derived from an EMBL/GenBank/DDBJ whole genome shotgun (WGS) entry which is preliminary data.</text>
</comment>
<feature type="domain" description="PHP" evidence="9">
    <location>
        <begin position="6"/>
        <end position="184"/>
    </location>
</feature>
<dbReference type="GO" id="GO:0005737">
    <property type="term" value="C:cytoplasm"/>
    <property type="evidence" value="ECO:0007669"/>
    <property type="project" value="TreeGrafter"/>
</dbReference>
<dbReference type="Pfam" id="PF02811">
    <property type="entry name" value="PHP"/>
    <property type="match status" value="1"/>
</dbReference>
<dbReference type="GeneID" id="83015094"/>
<dbReference type="EMBL" id="QRUP01000006">
    <property type="protein sequence ID" value="RGR75097.1"/>
    <property type="molecule type" value="Genomic_DNA"/>
</dbReference>
<accession>A0A412G3K9</accession>
<dbReference type="CDD" id="cd12110">
    <property type="entry name" value="PHP_HisPPase_Hisj_like"/>
    <property type="match status" value="1"/>
</dbReference>
<evidence type="ECO:0000256" key="8">
    <source>
        <dbReference type="RuleBase" id="RU366003"/>
    </source>
</evidence>
<comment type="catalytic activity">
    <reaction evidence="7 8">
        <text>L-histidinol phosphate + H2O = L-histidinol + phosphate</text>
        <dbReference type="Rhea" id="RHEA:14465"/>
        <dbReference type="ChEBI" id="CHEBI:15377"/>
        <dbReference type="ChEBI" id="CHEBI:43474"/>
        <dbReference type="ChEBI" id="CHEBI:57699"/>
        <dbReference type="ChEBI" id="CHEBI:57980"/>
        <dbReference type="EC" id="3.1.3.15"/>
    </reaction>
</comment>
<evidence type="ECO:0000256" key="7">
    <source>
        <dbReference type="ARBA" id="ARBA00049158"/>
    </source>
</evidence>
<keyword evidence="5 8" id="KW-0378">Hydrolase</keyword>
<dbReference type="RefSeq" id="WP_117894588.1">
    <property type="nucleotide sequence ID" value="NZ_CABJCV010000006.1"/>
</dbReference>
<dbReference type="Proteomes" id="UP000284178">
    <property type="component" value="Unassembled WGS sequence"/>
</dbReference>
<comment type="similarity">
    <text evidence="2 8">Belongs to the PHP hydrolase family. HisK subfamily.</text>
</comment>
<keyword evidence="11" id="KW-1185">Reference proteome</keyword>
<evidence type="ECO:0000256" key="3">
    <source>
        <dbReference type="ARBA" id="ARBA00013085"/>
    </source>
</evidence>
<sequence>MPDFNLHTHTARCRHAVGSDEAYVQAAIKAGFKVLGFSDHCPFACLRDQRDRMNIEEKAGYLNSIASLKDKYRDQITILTGYEFEYFPSLRQELQERRDETDYMILGNHYLTPGGMDFCEAAEDESVLLYARRIAAALAEGLADYVAHPEYFMLSRDHWSPACDEAARIICAAAVNAEVPLEINLKGMKHGKLAYREGWRYAYPWARFWEIAGTFGCTAVYGMDAHDPRQFALMPQRIAEVQTFIDLTGVRVREQWDALQFGKKEK</sequence>
<dbReference type="PANTHER" id="PTHR21039">
    <property type="entry name" value="HISTIDINOL PHOSPHATASE-RELATED"/>
    <property type="match status" value="1"/>
</dbReference>
<evidence type="ECO:0000256" key="4">
    <source>
        <dbReference type="ARBA" id="ARBA00022605"/>
    </source>
</evidence>
<comment type="pathway">
    <text evidence="1 8">Amino-acid biosynthesis; L-histidine biosynthesis; L-histidine from 5-phospho-alpha-D-ribose 1-diphosphate: step 8/9.</text>
</comment>